<proteinExistence type="predicted"/>
<accession>A0A078LCP0</accession>
<organism evidence="1">
    <name type="scientific">Citrobacter koseri</name>
    <name type="common">Citrobacter diversus</name>
    <dbReference type="NCBI Taxonomy" id="545"/>
    <lineage>
        <taxon>Bacteria</taxon>
        <taxon>Pseudomonadati</taxon>
        <taxon>Pseudomonadota</taxon>
        <taxon>Gammaproteobacteria</taxon>
        <taxon>Enterobacterales</taxon>
        <taxon>Enterobacteriaceae</taxon>
        <taxon>Citrobacter</taxon>
    </lineage>
</organism>
<sequence>MKLIITPQRADIECSYSVTGDVLTAVVGGKSDTFDFSGMPDGEADGFCSLLEPCPVLRAVKKNGELSVTVIGFYGEDAGVLEKTERVEVY</sequence>
<reference evidence="1" key="1">
    <citation type="submission" date="2014-06" db="EMBL/GenBank/DDBJ databases">
        <authorList>
            <person name="Urmite Genomes Urmite Genomes"/>
        </authorList>
    </citation>
    <scope>NUCLEOTIDE SEQUENCE</scope>
</reference>
<dbReference type="AlphaFoldDB" id="A0A078LCP0"/>
<dbReference type="EMBL" id="LK931336">
    <property type="protein sequence ID" value="CDZ82982.1"/>
    <property type="molecule type" value="Genomic_DNA"/>
</dbReference>
<dbReference type="RefSeq" id="WP_200026768.1">
    <property type="nucleotide sequence ID" value="NZ_JADVFF010000002.1"/>
</dbReference>
<name>A0A078LCP0_CITKO</name>
<protein>
    <submittedName>
        <fullName evidence="1">Uncharacterized protein</fullName>
    </submittedName>
</protein>
<gene>
    <name evidence="1" type="ORF">BN1086_01083</name>
</gene>
<evidence type="ECO:0000313" key="1">
    <source>
        <dbReference type="EMBL" id="CDZ82982.1"/>
    </source>
</evidence>
<dbReference type="PATRIC" id="fig|545.12.peg.1076"/>